<accession>A0A7C9A0V3</accession>
<protein>
    <submittedName>
        <fullName evidence="2">Uncharacterized protein</fullName>
    </submittedName>
</protein>
<evidence type="ECO:0000256" key="1">
    <source>
        <dbReference type="SAM" id="Coils"/>
    </source>
</evidence>
<dbReference type="AlphaFoldDB" id="A0A7C9A0V3"/>
<proteinExistence type="predicted"/>
<evidence type="ECO:0000313" key="2">
    <source>
        <dbReference type="EMBL" id="MBA4655437.1"/>
    </source>
</evidence>
<dbReference type="EMBL" id="GISG01187767">
    <property type="protein sequence ID" value="MBA4655437.1"/>
    <property type="molecule type" value="Transcribed_RNA"/>
</dbReference>
<reference evidence="2" key="1">
    <citation type="journal article" date="2013" name="J. Plant Res.">
        <title>Effect of fungi and light on seed germination of three Opuntia species from semiarid lands of central Mexico.</title>
        <authorList>
            <person name="Delgado-Sanchez P."/>
            <person name="Jimenez-Bremont J.F."/>
            <person name="Guerrero-Gonzalez Mde L."/>
            <person name="Flores J."/>
        </authorList>
    </citation>
    <scope>NUCLEOTIDE SEQUENCE</scope>
    <source>
        <tissue evidence="2">Cladode</tissue>
    </source>
</reference>
<keyword evidence="1" id="KW-0175">Coiled coil</keyword>
<name>A0A7C9A0V3_OPUST</name>
<organism evidence="2">
    <name type="scientific">Opuntia streptacantha</name>
    <name type="common">Prickly pear cactus</name>
    <name type="synonym">Opuntia cardona</name>
    <dbReference type="NCBI Taxonomy" id="393608"/>
    <lineage>
        <taxon>Eukaryota</taxon>
        <taxon>Viridiplantae</taxon>
        <taxon>Streptophyta</taxon>
        <taxon>Embryophyta</taxon>
        <taxon>Tracheophyta</taxon>
        <taxon>Spermatophyta</taxon>
        <taxon>Magnoliopsida</taxon>
        <taxon>eudicotyledons</taxon>
        <taxon>Gunneridae</taxon>
        <taxon>Pentapetalae</taxon>
        <taxon>Caryophyllales</taxon>
        <taxon>Cactineae</taxon>
        <taxon>Cactaceae</taxon>
        <taxon>Opuntioideae</taxon>
        <taxon>Opuntia</taxon>
    </lineage>
</organism>
<reference evidence="2" key="2">
    <citation type="submission" date="2020-07" db="EMBL/GenBank/DDBJ databases">
        <authorList>
            <person name="Vera ALvarez R."/>
            <person name="Arias-Moreno D.M."/>
            <person name="Jimenez-Jacinto V."/>
            <person name="Jimenez-Bremont J.F."/>
            <person name="Swaminathan K."/>
            <person name="Moose S.P."/>
            <person name="Guerrero-Gonzalez M.L."/>
            <person name="Marino-Ramirez L."/>
            <person name="Landsman D."/>
            <person name="Rodriguez-Kessler M."/>
            <person name="Delgado-Sanchez P."/>
        </authorList>
    </citation>
    <scope>NUCLEOTIDE SEQUENCE</scope>
    <source>
        <tissue evidence="2">Cladode</tissue>
    </source>
</reference>
<sequence length="101" mass="11561">MVHAHEAVEVAKTVLEVADLAWSAVEHLHHHDNHFNHENSDQGGCTLSAEELEDLRKENRRLRELLDQNLKILQNLAASSCFLNECPPDVRQILLFFARVL</sequence>
<feature type="coiled-coil region" evidence="1">
    <location>
        <begin position="45"/>
        <end position="75"/>
    </location>
</feature>
<dbReference type="EMBL" id="GISG01187766">
    <property type="protein sequence ID" value="MBA4655436.1"/>
    <property type="molecule type" value="Transcribed_RNA"/>
</dbReference>